<evidence type="ECO:0000256" key="2">
    <source>
        <dbReference type="ARBA" id="ARBA00022692"/>
    </source>
</evidence>
<dbReference type="OrthoDB" id="327939at2"/>
<dbReference type="EMBL" id="FOIR01000002">
    <property type="protein sequence ID" value="SEW33736.1"/>
    <property type="molecule type" value="Genomic_DNA"/>
</dbReference>
<evidence type="ECO:0000313" key="7">
    <source>
        <dbReference type="EMBL" id="SEW33736.1"/>
    </source>
</evidence>
<feature type="domain" description="Methylamine utilisation protein MauE" evidence="6">
    <location>
        <begin position="7"/>
        <end position="87"/>
    </location>
</feature>
<dbReference type="PANTHER" id="PTHR36974:SF1">
    <property type="entry name" value="DOXX FAMILY MEMBRANE PROTEIN"/>
    <property type="match status" value="1"/>
</dbReference>
<dbReference type="Pfam" id="PF07291">
    <property type="entry name" value="MauE"/>
    <property type="match status" value="1"/>
</dbReference>
<dbReference type="InterPro" id="IPR009908">
    <property type="entry name" value="Methylamine_util_MauE"/>
</dbReference>
<dbReference type="RefSeq" id="WP_090259420.1">
    <property type="nucleotide sequence ID" value="NZ_FOIR01000002.1"/>
</dbReference>
<dbReference type="GeneID" id="99987729"/>
<accession>A0A1I0R0U7</accession>
<sequence>MIDNLGLYIMAGIYILAGILHFLKPRVYLKIMPPYLPYHLLLVYLSGICEALFGALLLFPATQSIGAWGIIATLIGVFPANIYMLTSYKGKKKWYKLALWLRLPLQCLLIYWAWLYT</sequence>
<keyword evidence="3 5" id="KW-1133">Transmembrane helix</keyword>
<feature type="transmembrane region" description="Helical" evidence="5">
    <location>
        <begin position="6"/>
        <end position="23"/>
    </location>
</feature>
<protein>
    <submittedName>
        <fullName evidence="7">Uncharacterized membrane protein</fullName>
    </submittedName>
</protein>
<gene>
    <name evidence="7" type="ORF">SAMN05216290_3048</name>
</gene>
<dbReference type="STRING" id="1267423.SAMN05216290_3048"/>
<organism evidence="7 8">
    <name type="scientific">Roseivirga pacifica</name>
    <dbReference type="NCBI Taxonomy" id="1267423"/>
    <lineage>
        <taxon>Bacteria</taxon>
        <taxon>Pseudomonadati</taxon>
        <taxon>Bacteroidota</taxon>
        <taxon>Cytophagia</taxon>
        <taxon>Cytophagales</taxon>
        <taxon>Roseivirgaceae</taxon>
        <taxon>Roseivirga</taxon>
    </lineage>
</organism>
<dbReference type="PANTHER" id="PTHR36974">
    <property type="entry name" value="MEMBRANE PROTEIN-RELATED"/>
    <property type="match status" value="1"/>
</dbReference>
<comment type="subcellular location">
    <subcellularLocation>
        <location evidence="1">Membrane</location>
        <topology evidence="1">Multi-pass membrane protein</topology>
    </subcellularLocation>
</comment>
<name>A0A1I0R0U7_9BACT</name>
<feature type="transmembrane region" description="Helical" evidence="5">
    <location>
        <begin position="97"/>
        <end position="114"/>
    </location>
</feature>
<dbReference type="GO" id="GO:0016020">
    <property type="term" value="C:membrane"/>
    <property type="evidence" value="ECO:0007669"/>
    <property type="project" value="UniProtKB-SubCell"/>
</dbReference>
<dbReference type="AlphaFoldDB" id="A0A1I0R0U7"/>
<dbReference type="GO" id="GO:0030416">
    <property type="term" value="P:methylamine metabolic process"/>
    <property type="evidence" value="ECO:0007669"/>
    <property type="project" value="InterPro"/>
</dbReference>
<feature type="transmembrane region" description="Helical" evidence="5">
    <location>
        <begin position="65"/>
        <end position="85"/>
    </location>
</feature>
<evidence type="ECO:0000256" key="3">
    <source>
        <dbReference type="ARBA" id="ARBA00022989"/>
    </source>
</evidence>
<keyword evidence="4 5" id="KW-0472">Membrane</keyword>
<keyword evidence="2 5" id="KW-0812">Transmembrane</keyword>
<proteinExistence type="predicted"/>
<evidence type="ECO:0000256" key="1">
    <source>
        <dbReference type="ARBA" id="ARBA00004141"/>
    </source>
</evidence>
<reference evidence="8" key="1">
    <citation type="submission" date="2016-10" db="EMBL/GenBank/DDBJ databases">
        <authorList>
            <person name="Varghese N."/>
            <person name="Submissions S."/>
        </authorList>
    </citation>
    <scope>NUCLEOTIDE SEQUENCE [LARGE SCALE GENOMIC DNA]</scope>
    <source>
        <strain evidence="8">CGMCC 1.12402</strain>
    </source>
</reference>
<evidence type="ECO:0000256" key="4">
    <source>
        <dbReference type="ARBA" id="ARBA00023136"/>
    </source>
</evidence>
<feature type="transmembrane region" description="Helical" evidence="5">
    <location>
        <begin position="35"/>
        <end position="59"/>
    </location>
</feature>
<evidence type="ECO:0000259" key="6">
    <source>
        <dbReference type="Pfam" id="PF07291"/>
    </source>
</evidence>
<evidence type="ECO:0000313" key="8">
    <source>
        <dbReference type="Proteomes" id="UP000199437"/>
    </source>
</evidence>
<keyword evidence="8" id="KW-1185">Reference proteome</keyword>
<dbReference type="Proteomes" id="UP000199437">
    <property type="component" value="Unassembled WGS sequence"/>
</dbReference>
<evidence type="ECO:0000256" key="5">
    <source>
        <dbReference type="SAM" id="Phobius"/>
    </source>
</evidence>